<sequence>MAFESLGDKLQGVFKKLRGKGKLNEKDIKEAMREIKLALLEADVNFKIVKEFVNKVSEKALGAEILESLTPSQQLVKIVNDELTEMIGGEAARLEFAKKPPTVIMLCGLQGAGKTTAAAKLALYLSKQSRRPLMAACDVYRPAAVKQLEILGKQINQPVFSMGTDADPVEIAKEAVKYASVHGNDPVILDTAGRLHIDEQLMQELANIKAEVDPTEILLVVDSMTGQDAVNVAKTFNDQLEVTGVILSKLDGDTRGGAALSVKQVTGKPIKFASVGEKLGDLELFHPDRMASRILGMGDILSLVDKAQAEFDEKKAAELEQKIRKSQFDLDDFLEQLNQIKKLGSFSQILGMLPGMDKKMLEQVDTEENAKKMVRIEAIIQSMTLEERRNPKIIGANRKIRIAKGSGTRVQDVNQLLKQFAEMQKVMKQFSGGKQQRMLKRLRKRKK</sequence>
<dbReference type="PROSITE" id="PS00300">
    <property type="entry name" value="SRP54"/>
    <property type="match status" value="1"/>
</dbReference>
<dbReference type="AlphaFoldDB" id="A0A9D1SET1"/>
<dbReference type="InterPro" id="IPR022941">
    <property type="entry name" value="SRP54"/>
</dbReference>
<evidence type="ECO:0000256" key="6">
    <source>
        <dbReference type="ARBA" id="ARBA00023135"/>
    </source>
</evidence>
<evidence type="ECO:0000256" key="5">
    <source>
        <dbReference type="ARBA" id="ARBA00023134"/>
    </source>
</evidence>
<feature type="domain" description="SRP54-type proteins GTP-binding" evidence="10">
    <location>
        <begin position="269"/>
        <end position="282"/>
    </location>
</feature>
<dbReference type="InterPro" id="IPR036891">
    <property type="entry name" value="Signal_recog_part_SRP54_M_sf"/>
</dbReference>
<evidence type="ECO:0000313" key="11">
    <source>
        <dbReference type="EMBL" id="HIU56993.1"/>
    </source>
</evidence>
<evidence type="ECO:0000256" key="2">
    <source>
        <dbReference type="ARBA" id="ARBA00022741"/>
    </source>
</evidence>
<dbReference type="SMART" id="SM00963">
    <property type="entry name" value="SRP54_N"/>
    <property type="match status" value="1"/>
</dbReference>
<evidence type="ECO:0000256" key="4">
    <source>
        <dbReference type="ARBA" id="ARBA00022884"/>
    </source>
</evidence>
<dbReference type="InterPro" id="IPR013822">
    <property type="entry name" value="Signal_recog_particl_SRP54_hlx"/>
</dbReference>
<accession>A0A9D1SET1</accession>
<comment type="subcellular location">
    <subcellularLocation>
        <location evidence="9">Cytoplasm</location>
    </subcellularLocation>
    <text evidence="9">The SRP-RNC complex is targeted to the cytoplasmic membrane.</text>
</comment>
<dbReference type="Pfam" id="PF00448">
    <property type="entry name" value="SRP54"/>
    <property type="match status" value="1"/>
</dbReference>
<gene>
    <name evidence="9 11" type="primary">ffh</name>
    <name evidence="11" type="ORF">IAA61_04160</name>
</gene>
<dbReference type="InterPro" id="IPR027417">
    <property type="entry name" value="P-loop_NTPase"/>
</dbReference>
<dbReference type="InterPro" id="IPR042101">
    <property type="entry name" value="SRP54_N_sf"/>
</dbReference>
<proteinExistence type="inferred from homology"/>
<dbReference type="CDD" id="cd18539">
    <property type="entry name" value="SRP_G"/>
    <property type="match status" value="1"/>
</dbReference>
<dbReference type="InterPro" id="IPR004125">
    <property type="entry name" value="Signal_recog_particle_SRP54_M"/>
</dbReference>
<dbReference type="EMBL" id="DVNB01000045">
    <property type="protein sequence ID" value="HIU56993.1"/>
    <property type="molecule type" value="Genomic_DNA"/>
</dbReference>
<evidence type="ECO:0000313" key="12">
    <source>
        <dbReference type="Proteomes" id="UP000824109"/>
    </source>
</evidence>
<dbReference type="Gene3D" id="1.20.120.140">
    <property type="entry name" value="Signal recognition particle SRP54, nucleotide-binding domain"/>
    <property type="match status" value="1"/>
</dbReference>
<dbReference type="SUPFAM" id="SSF52540">
    <property type="entry name" value="P-loop containing nucleoside triphosphate hydrolases"/>
    <property type="match status" value="1"/>
</dbReference>
<dbReference type="Gene3D" id="3.40.50.300">
    <property type="entry name" value="P-loop containing nucleotide triphosphate hydrolases"/>
    <property type="match status" value="1"/>
</dbReference>
<evidence type="ECO:0000259" key="10">
    <source>
        <dbReference type="PROSITE" id="PS00300"/>
    </source>
</evidence>
<evidence type="ECO:0000256" key="8">
    <source>
        <dbReference type="ARBA" id="ARBA00048027"/>
    </source>
</evidence>
<keyword evidence="4 9" id="KW-0694">RNA-binding</keyword>
<evidence type="ECO:0000256" key="3">
    <source>
        <dbReference type="ARBA" id="ARBA00022801"/>
    </source>
</evidence>
<dbReference type="SUPFAM" id="SSF47446">
    <property type="entry name" value="Signal peptide-binding domain"/>
    <property type="match status" value="1"/>
</dbReference>
<name>A0A9D1SET1_9FIRM</name>
<comment type="catalytic activity">
    <reaction evidence="8 9">
        <text>GTP + H2O = GDP + phosphate + H(+)</text>
        <dbReference type="Rhea" id="RHEA:19669"/>
        <dbReference type="ChEBI" id="CHEBI:15377"/>
        <dbReference type="ChEBI" id="CHEBI:15378"/>
        <dbReference type="ChEBI" id="CHEBI:37565"/>
        <dbReference type="ChEBI" id="CHEBI:43474"/>
        <dbReference type="ChEBI" id="CHEBI:58189"/>
        <dbReference type="EC" id="3.6.5.4"/>
    </reaction>
</comment>
<keyword evidence="7 9" id="KW-0687">Ribonucleoprotein</keyword>
<dbReference type="FunFam" id="3.40.50.300:FF:000022">
    <property type="entry name" value="Signal recognition particle 54 kDa subunit"/>
    <property type="match status" value="1"/>
</dbReference>
<comment type="domain">
    <text evidence="9">Composed of three domains: the N-terminal N domain, which is responsible for interactions with the ribosome, the central G domain, which binds GTP, and the C-terminal M domain, which binds the RNA and the signal sequence of the RNC.</text>
</comment>
<dbReference type="GO" id="GO:0008312">
    <property type="term" value="F:7S RNA binding"/>
    <property type="evidence" value="ECO:0007669"/>
    <property type="project" value="InterPro"/>
</dbReference>
<comment type="similarity">
    <text evidence="1 9">Belongs to the GTP-binding SRP family. SRP54 subfamily.</text>
</comment>
<dbReference type="EC" id="3.6.5.4" evidence="9"/>
<evidence type="ECO:0000256" key="7">
    <source>
        <dbReference type="ARBA" id="ARBA00023274"/>
    </source>
</evidence>
<feature type="binding site" evidence="9">
    <location>
        <begin position="248"/>
        <end position="251"/>
    </location>
    <ligand>
        <name>GTP</name>
        <dbReference type="ChEBI" id="CHEBI:37565"/>
    </ligand>
</feature>
<dbReference type="SMART" id="SM00382">
    <property type="entry name" value="AAA"/>
    <property type="match status" value="1"/>
</dbReference>
<feature type="binding site" evidence="9">
    <location>
        <begin position="108"/>
        <end position="115"/>
    </location>
    <ligand>
        <name>GTP</name>
        <dbReference type="ChEBI" id="CHEBI:37565"/>
    </ligand>
</feature>
<dbReference type="InterPro" id="IPR003593">
    <property type="entry name" value="AAA+_ATPase"/>
</dbReference>
<comment type="subunit">
    <text evidence="9">Part of the signal recognition particle protein translocation system, which is composed of SRP and FtsY.</text>
</comment>
<feature type="binding site" evidence="9">
    <location>
        <begin position="190"/>
        <end position="194"/>
    </location>
    <ligand>
        <name>GTP</name>
        <dbReference type="ChEBI" id="CHEBI:37565"/>
    </ligand>
</feature>
<comment type="caution">
    <text evidence="11">The sequence shown here is derived from an EMBL/GenBank/DDBJ whole genome shotgun (WGS) entry which is preliminary data.</text>
</comment>
<dbReference type="PANTHER" id="PTHR11564:SF5">
    <property type="entry name" value="SIGNAL RECOGNITION PARTICLE SUBUNIT SRP54"/>
    <property type="match status" value="1"/>
</dbReference>
<reference evidence="11" key="1">
    <citation type="submission" date="2020-10" db="EMBL/GenBank/DDBJ databases">
        <authorList>
            <person name="Gilroy R."/>
        </authorList>
    </citation>
    <scope>NUCLEOTIDE SEQUENCE</scope>
    <source>
        <strain evidence="11">USAMLcec3-3695</strain>
    </source>
</reference>
<dbReference type="Gene3D" id="1.10.260.30">
    <property type="entry name" value="Signal recognition particle, SRP54 subunit, M-domain"/>
    <property type="match status" value="1"/>
</dbReference>
<dbReference type="InterPro" id="IPR000897">
    <property type="entry name" value="SRP54_GTPase_dom"/>
</dbReference>
<keyword evidence="3 9" id="KW-0378">Hydrolase</keyword>
<keyword evidence="5 9" id="KW-0342">GTP-binding</keyword>
<dbReference type="Proteomes" id="UP000824109">
    <property type="component" value="Unassembled WGS sequence"/>
</dbReference>
<reference evidence="11" key="2">
    <citation type="journal article" date="2021" name="PeerJ">
        <title>Extensive microbial diversity within the chicken gut microbiome revealed by metagenomics and culture.</title>
        <authorList>
            <person name="Gilroy R."/>
            <person name="Ravi A."/>
            <person name="Getino M."/>
            <person name="Pursley I."/>
            <person name="Horton D.L."/>
            <person name="Alikhan N.F."/>
            <person name="Baker D."/>
            <person name="Gharbi K."/>
            <person name="Hall N."/>
            <person name="Watson M."/>
            <person name="Adriaenssens E.M."/>
            <person name="Foster-Nyarko E."/>
            <person name="Jarju S."/>
            <person name="Secka A."/>
            <person name="Antonio M."/>
            <person name="Oren A."/>
            <person name="Chaudhuri R.R."/>
            <person name="La Ragione R."/>
            <person name="Hildebrand F."/>
            <person name="Pallen M.J."/>
        </authorList>
    </citation>
    <scope>NUCLEOTIDE SEQUENCE</scope>
    <source>
        <strain evidence="11">USAMLcec3-3695</strain>
    </source>
</reference>
<dbReference type="Pfam" id="PF02881">
    <property type="entry name" value="SRP54_N"/>
    <property type="match status" value="1"/>
</dbReference>
<evidence type="ECO:0000256" key="1">
    <source>
        <dbReference type="ARBA" id="ARBA00005450"/>
    </source>
</evidence>
<dbReference type="GO" id="GO:0006614">
    <property type="term" value="P:SRP-dependent cotranslational protein targeting to membrane"/>
    <property type="evidence" value="ECO:0007669"/>
    <property type="project" value="InterPro"/>
</dbReference>
<dbReference type="GO" id="GO:0003924">
    <property type="term" value="F:GTPase activity"/>
    <property type="evidence" value="ECO:0007669"/>
    <property type="project" value="UniProtKB-UniRule"/>
</dbReference>
<protein>
    <recommendedName>
        <fullName evidence="9">Signal recognition particle protein</fullName>
        <ecNumber evidence="9">3.6.5.4</ecNumber>
    </recommendedName>
    <alternativeName>
        <fullName evidence="9">Fifty-four homolog</fullName>
    </alternativeName>
</protein>
<keyword evidence="2 9" id="KW-0547">Nucleotide-binding</keyword>
<keyword evidence="9" id="KW-0963">Cytoplasm</keyword>
<dbReference type="PANTHER" id="PTHR11564">
    <property type="entry name" value="SIGNAL RECOGNITION PARTICLE 54K PROTEIN SRP54"/>
    <property type="match status" value="1"/>
</dbReference>
<evidence type="ECO:0000256" key="9">
    <source>
        <dbReference type="HAMAP-Rule" id="MF_00306"/>
    </source>
</evidence>
<dbReference type="HAMAP" id="MF_00306">
    <property type="entry name" value="SRP54"/>
    <property type="match status" value="1"/>
</dbReference>
<comment type="function">
    <text evidence="9">Involved in targeting and insertion of nascent membrane proteins into the cytoplasmic membrane. Binds to the hydrophobic signal sequence of the ribosome-nascent chain (RNC) as it emerges from the ribosomes. The SRP-RNC complex is then targeted to the cytoplasmic membrane where it interacts with the SRP receptor FtsY.</text>
</comment>
<dbReference type="NCBIfam" id="TIGR00959">
    <property type="entry name" value="ffh"/>
    <property type="match status" value="1"/>
</dbReference>
<dbReference type="SMART" id="SM00962">
    <property type="entry name" value="SRP54"/>
    <property type="match status" value="1"/>
</dbReference>
<dbReference type="InterPro" id="IPR004780">
    <property type="entry name" value="SRP"/>
</dbReference>
<organism evidence="11 12">
    <name type="scientific">Candidatus Ornithomonoglobus merdipullorum</name>
    <dbReference type="NCBI Taxonomy" id="2840895"/>
    <lineage>
        <taxon>Bacteria</taxon>
        <taxon>Bacillati</taxon>
        <taxon>Bacillota</taxon>
        <taxon>Clostridia</taxon>
        <taxon>Candidatus Ornithomonoglobus</taxon>
    </lineage>
</organism>
<dbReference type="GO" id="GO:0005525">
    <property type="term" value="F:GTP binding"/>
    <property type="evidence" value="ECO:0007669"/>
    <property type="project" value="UniProtKB-UniRule"/>
</dbReference>
<keyword evidence="6 9" id="KW-0733">Signal recognition particle</keyword>
<dbReference type="Pfam" id="PF02978">
    <property type="entry name" value="SRP_SPB"/>
    <property type="match status" value="1"/>
</dbReference>
<dbReference type="GO" id="GO:0048500">
    <property type="term" value="C:signal recognition particle"/>
    <property type="evidence" value="ECO:0007669"/>
    <property type="project" value="UniProtKB-UniRule"/>
</dbReference>